<dbReference type="SUPFAM" id="SSF46785">
    <property type="entry name" value="Winged helix' DNA-binding domain"/>
    <property type="match status" value="1"/>
</dbReference>
<dbReference type="NCBIfam" id="TIGR04176">
    <property type="entry name" value="MarR_EPS"/>
    <property type="match status" value="1"/>
</dbReference>
<dbReference type="InterPro" id="IPR036390">
    <property type="entry name" value="WH_DNA-bd_sf"/>
</dbReference>
<sequence>MASRHTSVKEDTRFRVLRLLDENPDMTQREIAEALGISLGGVNFCLRALVDKGLVKIQNFQNSKNKMGYVYLLTPMGITEKAGLTARFLKRKLYEYEMLKAEIEALQKEFT</sequence>
<dbReference type="GO" id="GO:0006355">
    <property type="term" value="P:regulation of DNA-templated transcription"/>
    <property type="evidence" value="ECO:0007669"/>
    <property type="project" value="UniProtKB-ARBA"/>
</dbReference>
<reference evidence="1 2" key="1">
    <citation type="submission" date="2019-07" db="EMBL/GenBank/DDBJ databases">
        <title>The pathways for chlorine oxyanion respiration interact through the shared metabolite chlorate.</title>
        <authorList>
            <person name="Barnum T.P."/>
            <person name="Cheng Y."/>
            <person name="Hill K.A."/>
            <person name="Lucas L.N."/>
            <person name="Carlson H.K."/>
            <person name="Coates J.D."/>
        </authorList>
    </citation>
    <scope>NUCLEOTIDE SEQUENCE [LARGE SCALE GENOMIC DNA]</scope>
    <source>
        <strain evidence="1 2">BK-1</strain>
    </source>
</reference>
<dbReference type="RefSeq" id="WP_144359424.1">
    <property type="nucleotide sequence ID" value="NZ_VMNH01000016.1"/>
</dbReference>
<dbReference type="AlphaFoldDB" id="A0A558DUG7"/>
<name>A0A558DUG7_9GAMM</name>
<dbReference type="Gene3D" id="1.10.10.10">
    <property type="entry name" value="Winged helix-like DNA-binding domain superfamily/Winged helix DNA-binding domain"/>
    <property type="match status" value="1"/>
</dbReference>
<evidence type="ECO:0000313" key="1">
    <source>
        <dbReference type="EMBL" id="TVO72420.1"/>
    </source>
</evidence>
<keyword evidence="2" id="KW-1185">Reference proteome</keyword>
<gene>
    <name evidence="1" type="ORF">FHP88_12545</name>
</gene>
<evidence type="ECO:0000313" key="2">
    <source>
        <dbReference type="Proteomes" id="UP000316649"/>
    </source>
</evidence>
<dbReference type="CDD" id="cd00090">
    <property type="entry name" value="HTH_ARSR"/>
    <property type="match status" value="1"/>
</dbReference>
<dbReference type="EMBL" id="VMNH01000016">
    <property type="protein sequence ID" value="TVO72420.1"/>
    <property type="molecule type" value="Genomic_DNA"/>
</dbReference>
<dbReference type="InterPro" id="IPR026433">
    <property type="entry name" value="MarR_EPS"/>
</dbReference>
<dbReference type="InterPro" id="IPR036388">
    <property type="entry name" value="WH-like_DNA-bd_sf"/>
</dbReference>
<organism evidence="1 2">
    <name type="scientific">Sedimenticola selenatireducens</name>
    <dbReference type="NCBI Taxonomy" id="191960"/>
    <lineage>
        <taxon>Bacteria</taxon>
        <taxon>Pseudomonadati</taxon>
        <taxon>Pseudomonadota</taxon>
        <taxon>Gammaproteobacteria</taxon>
        <taxon>Chromatiales</taxon>
        <taxon>Sedimenticolaceae</taxon>
        <taxon>Sedimenticola</taxon>
    </lineage>
</organism>
<protein>
    <submittedName>
        <fullName evidence="1">MarR family EPS-associated transcriptional regulator</fullName>
    </submittedName>
</protein>
<dbReference type="InterPro" id="IPR011991">
    <property type="entry name" value="ArsR-like_HTH"/>
</dbReference>
<proteinExistence type="predicted"/>
<dbReference type="Proteomes" id="UP000316649">
    <property type="component" value="Unassembled WGS sequence"/>
</dbReference>
<dbReference type="OrthoDB" id="8537236at2"/>
<dbReference type="Pfam" id="PF13412">
    <property type="entry name" value="HTH_24"/>
    <property type="match status" value="1"/>
</dbReference>
<accession>A0A558DUG7</accession>
<comment type="caution">
    <text evidence="1">The sequence shown here is derived from an EMBL/GenBank/DDBJ whole genome shotgun (WGS) entry which is preliminary data.</text>
</comment>